<gene>
    <name evidence="3" type="ORF">IAD50_00895</name>
</gene>
<reference evidence="3" key="2">
    <citation type="journal article" date="2021" name="PeerJ">
        <title>Extensive microbial diversity within the chicken gut microbiome revealed by metagenomics and culture.</title>
        <authorList>
            <person name="Gilroy R."/>
            <person name="Ravi A."/>
            <person name="Getino M."/>
            <person name="Pursley I."/>
            <person name="Horton D.L."/>
            <person name="Alikhan N.F."/>
            <person name="Baker D."/>
            <person name="Gharbi K."/>
            <person name="Hall N."/>
            <person name="Watson M."/>
            <person name="Adriaenssens E.M."/>
            <person name="Foster-Nyarko E."/>
            <person name="Jarju S."/>
            <person name="Secka A."/>
            <person name="Antonio M."/>
            <person name="Oren A."/>
            <person name="Chaudhuri R.R."/>
            <person name="La Ragione R."/>
            <person name="Hildebrand F."/>
            <person name="Pallen M.J."/>
        </authorList>
    </citation>
    <scope>NUCLEOTIDE SEQUENCE</scope>
    <source>
        <strain evidence="3">CHK195-4489</strain>
    </source>
</reference>
<proteinExistence type="predicted"/>
<dbReference type="InterPro" id="IPR011010">
    <property type="entry name" value="DNA_brk_join_enz"/>
</dbReference>
<dbReference type="AlphaFoldDB" id="A0A9D1I619"/>
<sequence length="129" mass="15193">MFNISGAEKLISDNTIQKHYKLINSILNQAVRDDLIPYNPADSAHIKPPKVAKKEARFFNEEQLTKLMGALEKAPINRYNWARTDKHHFEYIWPYYRFTKTAGCGKVRFAYKRPLQRSTLLNQAEHKKR</sequence>
<dbReference type="InterPro" id="IPR010998">
    <property type="entry name" value="Integrase_recombinase_N"/>
</dbReference>
<organism evidence="3 4">
    <name type="scientific">Candidatus Egerieisoma faecipullorum</name>
    <dbReference type="NCBI Taxonomy" id="2840963"/>
    <lineage>
        <taxon>Bacteria</taxon>
        <taxon>Bacillati</taxon>
        <taxon>Bacillota</taxon>
        <taxon>Clostridia</taxon>
        <taxon>Eubacteriales</taxon>
        <taxon>Clostridiaceae</taxon>
        <taxon>Clostridiaceae incertae sedis</taxon>
        <taxon>Candidatus Egerieisoma</taxon>
    </lineage>
</organism>
<evidence type="ECO:0000256" key="1">
    <source>
        <dbReference type="ARBA" id="ARBA00023125"/>
    </source>
</evidence>
<dbReference type="Proteomes" id="UP000824089">
    <property type="component" value="Unassembled WGS sequence"/>
</dbReference>
<evidence type="ECO:0000313" key="4">
    <source>
        <dbReference type="Proteomes" id="UP000824089"/>
    </source>
</evidence>
<accession>A0A9D1I619</accession>
<protein>
    <submittedName>
        <fullName evidence="3">Phage integrase SAM-like domain-containing protein</fullName>
    </submittedName>
</protein>
<comment type="caution">
    <text evidence="3">The sequence shown here is derived from an EMBL/GenBank/DDBJ whole genome shotgun (WGS) entry which is preliminary data.</text>
</comment>
<evidence type="ECO:0000259" key="2">
    <source>
        <dbReference type="Pfam" id="PF13102"/>
    </source>
</evidence>
<feature type="domain" description="Phage integrase SAM-like" evidence="2">
    <location>
        <begin position="8"/>
        <end position="42"/>
    </location>
</feature>
<dbReference type="InterPro" id="IPR025269">
    <property type="entry name" value="SAM-like_dom"/>
</dbReference>
<dbReference type="GO" id="GO:0003677">
    <property type="term" value="F:DNA binding"/>
    <property type="evidence" value="ECO:0007669"/>
    <property type="project" value="UniProtKB-KW"/>
</dbReference>
<name>A0A9D1I619_9CLOT</name>
<dbReference type="SUPFAM" id="SSF56349">
    <property type="entry name" value="DNA breaking-rejoining enzymes"/>
    <property type="match status" value="1"/>
</dbReference>
<dbReference type="Pfam" id="PF13102">
    <property type="entry name" value="Phage_int_SAM_5"/>
    <property type="match status" value="1"/>
</dbReference>
<dbReference type="Gene3D" id="1.10.150.130">
    <property type="match status" value="1"/>
</dbReference>
<keyword evidence="1" id="KW-0238">DNA-binding</keyword>
<reference evidence="3" key="1">
    <citation type="submission" date="2020-10" db="EMBL/GenBank/DDBJ databases">
        <authorList>
            <person name="Gilroy R."/>
        </authorList>
    </citation>
    <scope>NUCLEOTIDE SEQUENCE</scope>
    <source>
        <strain evidence="3">CHK195-4489</strain>
    </source>
</reference>
<evidence type="ECO:0000313" key="3">
    <source>
        <dbReference type="EMBL" id="HIU28834.1"/>
    </source>
</evidence>
<dbReference type="EMBL" id="DVMM01000018">
    <property type="protein sequence ID" value="HIU28834.1"/>
    <property type="molecule type" value="Genomic_DNA"/>
</dbReference>